<dbReference type="Proteomes" id="UP000011723">
    <property type="component" value="Chromosome"/>
</dbReference>
<dbReference type="Pfam" id="PF00932">
    <property type="entry name" value="LTD"/>
    <property type="match status" value="1"/>
</dbReference>
<feature type="chain" id="PRO_5038834869" evidence="2">
    <location>
        <begin position="35"/>
        <end position="1051"/>
    </location>
</feature>
<dbReference type="AlphaFoldDB" id="M1NPR4"/>
<keyword evidence="5" id="KW-1185">Reference proteome</keyword>
<dbReference type="Pfam" id="PF03372">
    <property type="entry name" value="Exo_endo_phos"/>
    <property type="match status" value="1"/>
</dbReference>
<reference evidence="4 5" key="1">
    <citation type="journal article" date="2012" name="Stand. Genomic Sci.">
        <title>Genome sequence of the halotolerant bacterium Corynebacterium halotolerans type strain YIM 70093(T) (= DSM 44683(T)).</title>
        <authorList>
            <person name="Ruckert C."/>
            <person name="Albersmeier A."/>
            <person name="Al-Dilaimi A."/>
            <person name="Niehaus K."/>
            <person name="Szczepanowski R."/>
            <person name="Kalinowski J."/>
        </authorList>
    </citation>
    <scope>NUCLEOTIDE SEQUENCE [LARGE SCALE GENOMIC DNA]</scope>
    <source>
        <strain evidence="4">YIM 70093</strain>
    </source>
</reference>
<dbReference type="NCBIfam" id="NF033681">
    <property type="entry name" value="ExeM_NucH_DNase"/>
    <property type="match status" value="1"/>
</dbReference>
<dbReference type="KEGG" id="chn:A605_11910"/>
<organism evidence="4 5">
    <name type="scientific">Corynebacterium halotolerans YIM 70093 = DSM 44683</name>
    <dbReference type="NCBI Taxonomy" id="1121362"/>
    <lineage>
        <taxon>Bacteria</taxon>
        <taxon>Bacillati</taxon>
        <taxon>Actinomycetota</taxon>
        <taxon>Actinomycetes</taxon>
        <taxon>Mycobacteriales</taxon>
        <taxon>Corynebacteriaceae</taxon>
        <taxon>Corynebacterium</taxon>
    </lineage>
</organism>
<dbReference type="PATRIC" id="fig|1121362.3.peg.2417"/>
<dbReference type="PANTHER" id="PTHR42834">
    <property type="entry name" value="ENDONUCLEASE/EXONUCLEASE/PHOSPHATASE FAMILY PROTEIN (AFU_ORTHOLOGUE AFUA_3G09210)"/>
    <property type="match status" value="1"/>
</dbReference>
<dbReference type="STRING" id="1121362.A605_11910"/>
<dbReference type="SUPFAM" id="SSF56219">
    <property type="entry name" value="DNase I-like"/>
    <property type="match status" value="1"/>
</dbReference>
<protein>
    <submittedName>
        <fullName evidence="4">Extracellular nuclease</fullName>
    </submittedName>
</protein>
<evidence type="ECO:0000256" key="2">
    <source>
        <dbReference type="SAM" id="SignalP"/>
    </source>
</evidence>
<dbReference type="GO" id="GO:0003824">
    <property type="term" value="F:catalytic activity"/>
    <property type="evidence" value="ECO:0007669"/>
    <property type="project" value="InterPro"/>
</dbReference>
<dbReference type="RefSeq" id="WP_015401793.1">
    <property type="nucleotide sequence ID" value="NC_020302.1"/>
</dbReference>
<feature type="compositionally biased region" description="Acidic residues" evidence="1">
    <location>
        <begin position="968"/>
        <end position="977"/>
    </location>
</feature>
<dbReference type="PANTHER" id="PTHR42834:SF1">
    <property type="entry name" value="ENDONUCLEASE_EXONUCLEASE_PHOSPHATASE FAMILY PROTEIN (AFU_ORTHOLOGUE AFUA_3G09210)"/>
    <property type="match status" value="1"/>
</dbReference>
<dbReference type="PROSITE" id="PS51841">
    <property type="entry name" value="LTD"/>
    <property type="match status" value="1"/>
</dbReference>
<accession>M1NPR4</accession>
<dbReference type="InterPro" id="IPR036691">
    <property type="entry name" value="Endo/exonu/phosph_ase_sf"/>
</dbReference>
<name>M1NPR4_9CORY</name>
<feature type="region of interest" description="Disordered" evidence="1">
    <location>
        <begin position="153"/>
        <end position="221"/>
    </location>
</feature>
<dbReference type="Gene3D" id="3.60.10.10">
    <property type="entry name" value="Endonuclease/exonuclease/phosphatase"/>
    <property type="match status" value="1"/>
</dbReference>
<keyword evidence="2" id="KW-0732">Signal</keyword>
<sequence length="1051" mass="110488">MSLSPFSARRSRTLAVGVAAATAASVLLVPTATAAADGSNVVINEVYGGGGNSGSVYSNDFVELYNPTDEPVSLDGWTVVRYSGNGNEQSDVAALNGTIQPGAHFLIQAASGNSDTGALPTPDYATDDNVLTIGASSAAIRVRDAEGNDVDLVGWGGNSVAEGSPAQSTSNSTSVQRTTPGVDTDDNAADFTVGSPSPTNAAGETSGGAADPELPVDPPEPGEVIPIAEIQGTGDATPLAGQTVTTTGVVTGVYAEGGRDGFYLQTPGTGGEEQTTGDASHGIFVHLGNSGSYPEIGESLTVTGQAGEHYGTTQLSDATVTAAAETFAPVDPVTIEHLPAGDQAREAYESMLVLPTGDYTVTNNYALNTYGEIGLAPGTEAFRQGTDVHAPDTDPSSPVQQLMAEQAAQEVTLDDGRTRNYMNTDTKTPLPYITADGEVHQSIRTGDTVDFQHPVVVHYDHDLWRFQPTTPITGHNSAEELPIAWEDSRAAEIGAIDTVEGDYSIASFNVLNYFTSLGQDEPGCEAYEDMHGTPVAADYCDVRGAYTEEALADQQDKIVAAINALDVDVLGLEEIENTATVTGEVERRDESLATLVDALNAAVGEERWAYVESPAQLGTDEDYIRVAFIYNPDTVEPVGESRIFDDQVYTGTARQPLAQEFAPVDGSGESFVAVVNHFKSKGSVTRGDEATGDGQGNNPNVRANQSQALLDHLGQQEDWEGKPTFILGDLNAYSRETAMTVLENAGYTNINTAFAGGEPTYQFGGRLGSLDHALGNEAAMELIQDARVWNINADEPVAFEYSRRNYNIVDFHDDSPFRSSDHDPIKVGFNLGEAGEPGQPEEPADPERPAGIAGLLINTEGELIITFTDGTEQNFGPLPGFVGQDGEDGRGIDTLEINDEGHLIVSYTDGTTQDLGRIAGADGLDGTDGTDGEDGRGIDTLEINDEGHLIATYSDGTTQDLGRVTATDGEDGEDGLDGTDGRGVDSFEINDEGHLIVSYTDGTTQDLGRVTATDDRDAQSGGSSSGFIGQLFADLGGLLGRIVDQFLSLFR</sequence>
<dbReference type="CDD" id="cd04486">
    <property type="entry name" value="YhcR_OBF_like"/>
    <property type="match status" value="1"/>
</dbReference>
<evidence type="ECO:0000313" key="4">
    <source>
        <dbReference type="EMBL" id="AGF73378.1"/>
    </source>
</evidence>
<feature type="region of interest" description="Disordered" evidence="1">
    <location>
        <begin position="959"/>
        <end position="983"/>
    </location>
</feature>
<evidence type="ECO:0000256" key="1">
    <source>
        <dbReference type="SAM" id="MobiDB-lite"/>
    </source>
</evidence>
<dbReference type="InterPro" id="IPR047971">
    <property type="entry name" value="ExeM-like"/>
</dbReference>
<feature type="compositionally biased region" description="Polar residues" evidence="1">
    <location>
        <begin position="194"/>
        <end position="203"/>
    </location>
</feature>
<dbReference type="SUPFAM" id="SSF74853">
    <property type="entry name" value="Lamin A/C globular tail domain"/>
    <property type="match status" value="1"/>
</dbReference>
<dbReference type="EMBL" id="CP003697">
    <property type="protein sequence ID" value="AGF73378.1"/>
    <property type="molecule type" value="Genomic_DNA"/>
</dbReference>
<dbReference type="HOGENOM" id="CLU_006338_2_0_11"/>
<dbReference type="InterPro" id="IPR001322">
    <property type="entry name" value="Lamin_tail_dom"/>
</dbReference>
<evidence type="ECO:0000313" key="5">
    <source>
        <dbReference type="Proteomes" id="UP000011723"/>
    </source>
</evidence>
<dbReference type="eggNOG" id="COG1749">
    <property type="taxonomic scope" value="Bacteria"/>
</dbReference>
<dbReference type="InterPro" id="IPR036415">
    <property type="entry name" value="Lamin_tail_dom_sf"/>
</dbReference>
<dbReference type="InterPro" id="IPR005135">
    <property type="entry name" value="Endo/exonuclease/phosphatase"/>
</dbReference>
<feature type="domain" description="LTD" evidence="3">
    <location>
        <begin position="28"/>
        <end position="157"/>
    </location>
</feature>
<dbReference type="CDD" id="cd10283">
    <property type="entry name" value="MnuA_DNase1-like"/>
    <property type="match status" value="1"/>
</dbReference>
<dbReference type="eggNOG" id="COG2374">
    <property type="taxonomic scope" value="Bacteria"/>
</dbReference>
<evidence type="ECO:0000259" key="3">
    <source>
        <dbReference type="PROSITE" id="PS51841"/>
    </source>
</evidence>
<dbReference type="Gene3D" id="2.60.40.1260">
    <property type="entry name" value="Lamin Tail domain"/>
    <property type="match status" value="1"/>
</dbReference>
<feature type="signal peptide" evidence="2">
    <location>
        <begin position="1"/>
        <end position="34"/>
    </location>
</feature>
<gene>
    <name evidence="4" type="ORF">A605_11910</name>
</gene>
<proteinExistence type="predicted"/>
<feature type="region of interest" description="Disordered" evidence="1">
    <location>
        <begin position="683"/>
        <end position="702"/>
    </location>
</feature>
<feature type="compositionally biased region" description="Polar residues" evidence="1">
    <location>
        <begin position="165"/>
        <end position="181"/>
    </location>
</feature>